<proteinExistence type="predicted"/>
<dbReference type="Proteomes" id="UP000828251">
    <property type="component" value="Unassembled WGS sequence"/>
</dbReference>
<gene>
    <name evidence="1" type="ORF">J1N35_033275</name>
</gene>
<comment type="caution">
    <text evidence="1">The sequence shown here is derived from an EMBL/GenBank/DDBJ whole genome shotgun (WGS) entry which is preliminary data.</text>
</comment>
<name>A0A9D3ZPF9_9ROSI</name>
<dbReference type="EMBL" id="JAIQCV010000010">
    <property type="protein sequence ID" value="KAH1055210.1"/>
    <property type="molecule type" value="Genomic_DNA"/>
</dbReference>
<evidence type="ECO:0000313" key="1">
    <source>
        <dbReference type="EMBL" id="KAH1055210.1"/>
    </source>
</evidence>
<sequence>MLSFCYEVVTLPLSSTTLLESNHTTVIIEDGNTLVGQAHHVGYYVASSSKDLLNAMRRVDTSMHEITKYGFEVQKKQGHAKSSGSLFEWIDSMTRQPDNPDNVSG</sequence>
<organism evidence="1 2">
    <name type="scientific">Gossypium stocksii</name>
    <dbReference type="NCBI Taxonomy" id="47602"/>
    <lineage>
        <taxon>Eukaryota</taxon>
        <taxon>Viridiplantae</taxon>
        <taxon>Streptophyta</taxon>
        <taxon>Embryophyta</taxon>
        <taxon>Tracheophyta</taxon>
        <taxon>Spermatophyta</taxon>
        <taxon>Magnoliopsida</taxon>
        <taxon>eudicotyledons</taxon>
        <taxon>Gunneridae</taxon>
        <taxon>Pentapetalae</taxon>
        <taxon>rosids</taxon>
        <taxon>malvids</taxon>
        <taxon>Malvales</taxon>
        <taxon>Malvaceae</taxon>
        <taxon>Malvoideae</taxon>
        <taxon>Gossypium</taxon>
    </lineage>
</organism>
<protein>
    <submittedName>
        <fullName evidence="1">Uncharacterized protein</fullName>
    </submittedName>
</protein>
<evidence type="ECO:0000313" key="2">
    <source>
        <dbReference type="Proteomes" id="UP000828251"/>
    </source>
</evidence>
<reference evidence="1 2" key="1">
    <citation type="journal article" date="2021" name="Plant Biotechnol. J.">
        <title>Multi-omics assisted identification of the key and species-specific regulatory components of drought-tolerant mechanisms in Gossypium stocksii.</title>
        <authorList>
            <person name="Yu D."/>
            <person name="Ke L."/>
            <person name="Zhang D."/>
            <person name="Wu Y."/>
            <person name="Sun Y."/>
            <person name="Mei J."/>
            <person name="Sun J."/>
            <person name="Sun Y."/>
        </authorList>
    </citation>
    <scope>NUCLEOTIDE SEQUENCE [LARGE SCALE GENOMIC DNA]</scope>
    <source>
        <strain evidence="2">cv. E1</strain>
        <tissue evidence="1">Leaf</tissue>
    </source>
</reference>
<accession>A0A9D3ZPF9</accession>
<keyword evidence="2" id="KW-1185">Reference proteome</keyword>
<dbReference type="AlphaFoldDB" id="A0A9D3ZPF9"/>